<dbReference type="InterPro" id="IPR025110">
    <property type="entry name" value="AMP-bd_C"/>
</dbReference>
<dbReference type="Gene3D" id="3.30.300.30">
    <property type="match status" value="1"/>
</dbReference>
<evidence type="ECO:0000313" key="7">
    <source>
        <dbReference type="EMBL" id="CAB4938811.1"/>
    </source>
</evidence>
<dbReference type="GO" id="GO:0031956">
    <property type="term" value="F:medium-chain fatty acid-CoA ligase activity"/>
    <property type="evidence" value="ECO:0007669"/>
    <property type="project" value="TreeGrafter"/>
</dbReference>
<accession>A0A6J7A159</accession>
<feature type="domain" description="AMP-dependent synthetase/ligase" evidence="3">
    <location>
        <begin position="146"/>
        <end position="339"/>
    </location>
</feature>
<dbReference type="InterPro" id="IPR042099">
    <property type="entry name" value="ANL_N_sf"/>
</dbReference>
<evidence type="ECO:0000313" key="6">
    <source>
        <dbReference type="EMBL" id="CAB4826617.1"/>
    </source>
</evidence>
<evidence type="ECO:0000256" key="2">
    <source>
        <dbReference type="ARBA" id="ARBA00022598"/>
    </source>
</evidence>
<dbReference type="InterPro" id="IPR000873">
    <property type="entry name" value="AMP-dep_synth/lig_dom"/>
</dbReference>
<dbReference type="PANTHER" id="PTHR43201:SF5">
    <property type="entry name" value="MEDIUM-CHAIN ACYL-COA LIGASE ACSF2, MITOCHONDRIAL"/>
    <property type="match status" value="1"/>
</dbReference>
<dbReference type="EMBL" id="CAFABA010000034">
    <property type="protein sequence ID" value="CAB4826617.1"/>
    <property type="molecule type" value="Genomic_DNA"/>
</dbReference>
<feature type="domain" description="AMP-binding enzyme C-terminal" evidence="4">
    <location>
        <begin position="394"/>
        <end position="473"/>
    </location>
</feature>
<evidence type="ECO:0000259" key="4">
    <source>
        <dbReference type="Pfam" id="PF13193"/>
    </source>
</evidence>
<gene>
    <name evidence="5" type="ORF">UFOPK2754_03228</name>
    <name evidence="6" type="ORF">UFOPK3139_01073</name>
    <name evidence="7" type="ORF">UFOPK3543_03122</name>
</gene>
<dbReference type="GO" id="GO:0006631">
    <property type="term" value="P:fatty acid metabolic process"/>
    <property type="evidence" value="ECO:0007669"/>
    <property type="project" value="TreeGrafter"/>
</dbReference>
<dbReference type="Pfam" id="PF00501">
    <property type="entry name" value="AMP-binding"/>
    <property type="match status" value="2"/>
</dbReference>
<dbReference type="EMBL" id="CAFBMH010000206">
    <property type="protein sequence ID" value="CAB4938811.1"/>
    <property type="molecule type" value="Genomic_DNA"/>
</dbReference>
<sequence length="489" mass="53020">MNAPSRARHIVVTETKTTYLEAFRVQIDRDPDRLAVVCGDESITRRELDHRSNQVARALAAQEVGAGDLVAIVLPNGVDLFVTVVAAWKLGAVPLPLSHRLPSAELDAVLGVAQPAAVLRTPIDPRDEDASPLPAIPMRYWKAMSTGGSTGMPKVVIDESPPYASAFEPQNFMQVDGTMLVAGPLYHSGPFINSIRGLLVGNTIVLMERFDAERALSLIEQHRVDWAFLVPTMQHRVWRLGADVHRRYDVSSLRAVISSGGPYPAWLKECMIGWLGAETIQEAYGGTEQLGGCSISGVEALAKPGSVGRVRAAYEMCVRDESGSDLPAYEVGQIWFRAKDGSSAYRYLGRAPDEGAGWGSFGDLGHVDDDGYLFIADRRTDLIVTGGANVYPAEVEAAIESHPAVRSSAVIGMPDDDLGHRVHAIVDVGGHDDDGDPEQLIAAVREHLAGQLVTYKRPRTYEIVRASLRDEAGKVRRFALRAERTGNAG</sequence>
<dbReference type="AlphaFoldDB" id="A0A6J7A159"/>
<dbReference type="EMBL" id="CAEZYR010000203">
    <property type="protein sequence ID" value="CAB4773538.1"/>
    <property type="molecule type" value="Genomic_DNA"/>
</dbReference>
<feature type="domain" description="AMP-dependent synthetase/ligase" evidence="3">
    <location>
        <begin position="23"/>
        <end position="120"/>
    </location>
</feature>
<organism evidence="6">
    <name type="scientific">freshwater metagenome</name>
    <dbReference type="NCBI Taxonomy" id="449393"/>
    <lineage>
        <taxon>unclassified sequences</taxon>
        <taxon>metagenomes</taxon>
        <taxon>ecological metagenomes</taxon>
    </lineage>
</organism>
<dbReference type="PANTHER" id="PTHR43201">
    <property type="entry name" value="ACYL-COA SYNTHETASE"/>
    <property type="match status" value="1"/>
</dbReference>
<comment type="similarity">
    <text evidence="1">Belongs to the ATP-dependent AMP-binding enzyme family.</text>
</comment>
<protein>
    <submittedName>
        <fullName evidence="6">Unannotated protein</fullName>
    </submittedName>
</protein>
<reference evidence="6" key="1">
    <citation type="submission" date="2020-05" db="EMBL/GenBank/DDBJ databases">
        <authorList>
            <person name="Chiriac C."/>
            <person name="Salcher M."/>
            <person name="Ghai R."/>
            <person name="Kavagutti S V."/>
        </authorList>
    </citation>
    <scope>NUCLEOTIDE SEQUENCE</scope>
</reference>
<evidence type="ECO:0000256" key="1">
    <source>
        <dbReference type="ARBA" id="ARBA00006432"/>
    </source>
</evidence>
<proteinExistence type="inferred from homology"/>
<evidence type="ECO:0000313" key="5">
    <source>
        <dbReference type="EMBL" id="CAB4773538.1"/>
    </source>
</evidence>
<keyword evidence="2" id="KW-0436">Ligase</keyword>
<name>A0A6J7A159_9ZZZZ</name>
<dbReference type="SUPFAM" id="SSF56801">
    <property type="entry name" value="Acetyl-CoA synthetase-like"/>
    <property type="match status" value="1"/>
</dbReference>
<dbReference type="InterPro" id="IPR045851">
    <property type="entry name" value="AMP-bd_C_sf"/>
</dbReference>
<dbReference type="Pfam" id="PF13193">
    <property type="entry name" value="AMP-binding_C"/>
    <property type="match status" value="1"/>
</dbReference>
<dbReference type="Gene3D" id="3.40.50.12780">
    <property type="entry name" value="N-terminal domain of ligase-like"/>
    <property type="match status" value="1"/>
</dbReference>
<evidence type="ECO:0000259" key="3">
    <source>
        <dbReference type="Pfam" id="PF00501"/>
    </source>
</evidence>